<proteinExistence type="predicted"/>
<dbReference type="Gramene" id="mRNA:HanXRQr2_Chr14g0662581">
    <property type="protein sequence ID" value="mRNA:HanXRQr2_Chr14g0662581"/>
    <property type="gene ID" value="HanXRQr2_Chr14g0662581"/>
</dbReference>
<gene>
    <name evidence="2" type="ORF">HannXRQ_Chr12g0376061</name>
    <name evidence="1" type="ORF">HanXRQr2_Chr14g0662581</name>
</gene>
<reference evidence="2" key="2">
    <citation type="submission" date="2017-02" db="EMBL/GenBank/DDBJ databases">
        <title>Sunflower complete genome.</title>
        <authorList>
            <person name="Langlade N."/>
            <person name="Munos S."/>
        </authorList>
    </citation>
    <scope>NUCLEOTIDE SEQUENCE [LARGE SCALE GENOMIC DNA]</scope>
    <source>
        <tissue evidence="2">Leaves</tissue>
    </source>
</reference>
<reference evidence="1 3" key="1">
    <citation type="journal article" date="2017" name="Nature">
        <title>The sunflower genome provides insights into oil metabolism, flowering and Asterid evolution.</title>
        <authorList>
            <person name="Badouin H."/>
            <person name="Gouzy J."/>
            <person name="Grassa C.J."/>
            <person name="Murat F."/>
            <person name="Staton S.E."/>
            <person name="Cottret L."/>
            <person name="Lelandais-Briere C."/>
            <person name="Owens G.L."/>
            <person name="Carrere S."/>
            <person name="Mayjonade B."/>
            <person name="Legrand L."/>
            <person name="Gill N."/>
            <person name="Kane N.C."/>
            <person name="Bowers J.E."/>
            <person name="Hubner S."/>
            <person name="Bellec A."/>
            <person name="Berard A."/>
            <person name="Berges H."/>
            <person name="Blanchet N."/>
            <person name="Boniface M.C."/>
            <person name="Brunel D."/>
            <person name="Catrice O."/>
            <person name="Chaidir N."/>
            <person name="Claudel C."/>
            <person name="Donnadieu C."/>
            <person name="Faraut T."/>
            <person name="Fievet G."/>
            <person name="Helmstetter N."/>
            <person name="King M."/>
            <person name="Knapp S.J."/>
            <person name="Lai Z."/>
            <person name="Le Paslier M.C."/>
            <person name="Lippi Y."/>
            <person name="Lorenzon L."/>
            <person name="Mandel J.R."/>
            <person name="Marage G."/>
            <person name="Marchand G."/>
            <person name="Marquand E."/>
            <person name="Bret-Mestries E."/>
            <person name="Morien E."/>
            <person name="Nambeesan S."/>
            <person name="Nguyen T."/>
            <person name="Pegot-Espagnet P."/>
            <person name="Pouilly N."/>
            <person name="Raftis F."/>
            <person name="Sallet E."/>
            <person name="Schiex T."/>
            <person name="Thomas J."/>
            <person name="Vandecasteele C."/>
            <person name="Vares D."/>
            <person name="Vear F."/>
            <person name="Vautrin S."/>
            <person name="Crespi M."/>
            <person name="Mangin B."/>
            <person name="Burke J.M."/>
            <person name="Salse J."/>
            <person name="Munos S."/>
            <person name="Vincourt P."/>
            <person name="Rieseberg L.H."/>
            <person name="Langlade N.B."/>
        </authorList>
    </citation>
    <scope>NUCLEOTIDE SEQUENCE [LARGE SCALE GENOMIC DNA]</scope>
    <source>
        <strain evidence="3">cv. SF193</strain>
        <tissue evidence="1">Leaves</tissue>
    </source>
</reference>
<dbReference type="Proteomes" id="UP000215914">
    <property type="component" value="Chromosome 12"/>
</dbReference>
<dbReference type="AlphaFoldDB" id="A0A251T6V4"/>
<dbReference type="EMBL" id="CM007901">
    <property type="protein sequence ID" value="OTG05661.1"/>
    <property type="molecule type" value="Genomic_DNA"/>
</dbReference>
<organism evidence="2 3">
    <name type="scientific">Helianthus annuus</name>
    <name type="common">Common sunflower</name>
    <dbReference type="NCBI Taxonomy" id="4232"/>
    <lineage>
        <taxon>Eukaryota</taxon>
        <taxon>Viridiplantae</taxon>
        <taxon>Streptophyta</taxon>
        <taxon>Embryophyta</taxon>
        <taxon>Tracheophyta</taxon>
        <taxon>Spermatophyta</taxon>
        <taxon>Magnoliopsida</taxon>
        <taxon>eudicotyledons</taxon>
        <taxon>Gunneridae</taxon>
        <taxon>Pentapetalae</taxon>
        <taxon>asterids</taxon>
        <taxon>campanulids</taxon>
        <taxon>Asterales</taxon>
        <taxon>Asteraceae</taxon>
        <taxon>Asteroideae</taxon>
        <taxon>Heliantheae alliance</taxon>
        <taxon>Heliantheae</taxon>
        <taxon>Helianthus</taxon>
    </lineage>
</organism>
<accession>A0A251T6V4</accession>
<keyword evidence="3" id="KW-1185">Reference proteome</keyword>
<dbReference type="EMBL" id="MNCJ02000329">
    <property type="protein sequence ID" value="KAF5770716.1"/>
    <property type="molecule type" value="Genomic_DNA"/>
</dbReference>
<name>A0A251T6V4_HELAN</name>
<reference evidence="1" key="3">
    <citation type="submission" date="2020-06" db="EMBL/GenBank/DDBJ databases">
        <title>Helianthus annuus Genome sequencing and assembly Release 2.</title>
        <authorList>
            <person name="Gouzy J."/>
            <person name="Langlade N."/>
            <person name="Munos S."/>
        </authorList>
    </citation>
    <scope>NUCLEOTIDE SEQUENCE</scope>
    <source>
        <tissue evidence="1">Leaves</tissue>
    </source>
</reference>
<evidence type="ECO:0000313" key="3">
    <source>
        <dbReference type="Proteomes" id="UP000215914"/>
    </source>
</evidence>
<dbReference type="InParanoid" id="A0A251T6V4"/>
<protein>
    <submittedName>
        <fullName evidence="2">Uncharacterized protein</fullName>
    </submittedName>
</protein>
<evidence type="ECO:0000313" key="2">
    <source>
        <dbReference type="EMBL" id="OTG05661.1"/>
    </source>
</evidence>
<sequence length="61" mass="6656">MVQRVQNRGHFWKSQITTTKGPAHIITTTSFPSSLTTIFCRCFNPTTTTVTASTAPLVTLG</sequence>
<evidence type="ECO:0000313" key="1">
    <source>
        <dbReference type="EMBL" id="KAF5770716.1"/>
    </source>
</evidence>